<protein>
    <recommendedName>
        <fullName evidence="1">Large polyvalent protein associated domain-containing protein</fullName>
    </recommendedName>
</protein>
<gene>
    <name evidence="2" type="ORF">UFOVP71_177</name>
</gene>
<evidence type="ECO:0000259" key="1">
    <source>
        <dbReference type="Pfam" id="PF18847"/>
    </source>
</evidence>
<dbReference type="Pfam" id="PF18847">
    <property type="entry name" value="LPD29"/>
    <property type="match status" value="1"/>
</dbReference>
<reference evidence="2" key="1">
    <citation type="submission" date="2020-05" db="EMBL/GenBank/DDBJ databases">
        <authorList>
            <person name="Chiriac C."/>
            <person name="Salcher M."/>
            <person name="Ghai R."/>
            <person name="Kavagutti S V."/>
        </authorList>
    </citation>
    <scope>NUCLEOTIDE SEQUENCE</scope>
</reference>
<evidence type="ECO:0000313" key="2">
    <source>
        <dbReference type="EMBL" id="CAB4241639.1"/>
    </source>
</evidence>
<sequence>MAYISAQDVKAIREELKAEFPKFKFGVRKGSGSLSVDVTIKSGTSDFSDIFTHGQGYAQINQYHLGNYGDHQTVLSKINEIMHNAPGRVDPSRKYFDESDAMTDYFHTAFYTHLQIGAWDKPYTVTK</sequence>
<dbReference type="EMBL" id="LR797824">
    <property type="protein sequence ID" value="CAB4241639.1"/>
    <property type="molecule type" value="Genomic_DNA"/>
</dbReference>
<organism evidence="2">
    <name type="scientific">uncultured Caudovirales phage</name>
    <dbReference type="NCBI Taxonomy" id="2100421"/>
    <lineage>
        <taxon>Viruses</taxon>
        <taxon>Duplodnaviria</taxon>
        <taxon>Heunggongvirae</taxon>
        <taxon>Uroviricota</taxon>
        <taxon>Caudoviricetes</taxon>
        <taxon>Peduoviridae</taxon>
        <taxon>Maltschvirus</taxon>
        <taxon>Maltschvirus maltsch</taxon>
    </lineage>
</organism>
<feature type="domain" description="Large polyvalent protein associated" evidence="1">
    <location>
        <begin position="6"/>
        <end position="94"/>
    </location>
</feature>
<name>A0A6J5TBI2_9CAUD</name>
<accession>A0A6J5TBI2</accession>
<dbReference type="InterPro" id="IPR041311">
    <property type="entry name" value="LPD29"/>
</dbReference>
<proteinExistence type="predicted"/>